<gene>
    <name evidence="2" type="ORF">L1049_019906</name>
</gene>
<feature type="compositionally biased region" description="Basic residues" evidence="1">
    <location>
        <begin position="164"/>
        <end position="180"/>
    </location>
</feature>
<accession>A0AAP0X3A3</accession>
<name>A0AAP0X3A3_LIQFO</name>
<evidence type="ECO:0000256" key="1">
    <source>
        <dbReference type="SAM" id="MobiDB-lite"/>
    </source>
</evidence>
<evidence type="ECO:0000313" key="3">
    <source>
        <dbReference type="Proteomes" id="UP001415857"/>
    </source>
</evidence>
<protein>
    <submittedName>
        <fullName evidence="2">Uncharacterized protein</fullName>
    </submittedName>
</protein>
<keyword evidence="3" id="KW-1185">Reference proteome</keyword>
<comment type="caution">
    <text evidence="2">The sequence shown here is derived from an EMBL/GenBank/DDBJ whole genome shotgun (WGS) entry which is preliminary data.</text>
</comment>
<dbReference type="AlphaFoldDB" id="A0AAP0X3A3"/>
<dbReference type="Proteomes" id="UP001415857">
    <property type="component" value="Unassembled WGS sequence"/>
</dbReference>
<sequence>MGKAKNVDLGDAKRKEVHKQGFWIPLTPEKYILEKLRPRRKVQKQGSLIPLTPAKPILEKLRPRRKNKDCKLCRNDEHSNSCSSTSFMSNKGKAKKLDLRDAKHNEVQKQGSLIPLTPAKDILEKLRPRQNNENSKRCHNDEHSQHIVGLASTSVLTSSAGKCNAKKREKSGTKVNKKPQKGCRLKKHSKPKVLFEGPGTTKSASIKENLFRKGKNVKIDSFISSALASSSNEVMREAIFPSTPELASMQFKLNHKQEERSMRYNYHKFEQYNLWATNQTGYREIFLKLYQKNSE</sequence>
<feature type="region of interest" description="Disordered" evidence="1">
    <location>
        <begin position="159"/>
        <end position="180"/>
    </location>
</feature>
<dbReference type="EMBL" id="JBBPBK010000001">
    <property type="protein sequence ID" value="KAK9291954.1"/>
    <property type="molecule type" value="Genomic_DNA"/>
</dbReference>
<reference evidence="2 3" key="1">
    <citation type="journal article" date="2024" name="Plant J.">
        <title>Genome sequences and population genomics reveal climatic adaptation and genomic divergence between two closely related sweetgum species.</title>
        <authorList>
            <person name="Xu W.Q."/>
            <person name="Ren C.Q."/>
            <person name="Zhang X.Y."/>
            <person name="Comes H.P."/>
            <person name="Liu X.H."/>
            <person name="Li Y.G."/>
            <person name="Kettle C.J."/>
            <person name="Jalonen R."/>
            <person name="Gaisberger H."/>
            <person name="Ma Y.Z."/>
            <person name="Qiu Y.X."/>
        </authorList>
    </citation>
    <scope>NUCLEOTIDE SEQUENCE [LARGE SCALE GENOMIC DNA]</scope>
    <source>
        <strain evidence="2">Hangzhou</strain>
    </source>
</reference>
<organism evidence="2 3">
    <name type="scientific">Liquidambar formosana</name>
    <name type="common">Formosan gum</name>
    <dbReference type="NCBI Taxonomy" id="63359"/>
    <lineage>
        <taxon>Eukaryota</taxon>
        <taxon>Viridiplantae</taxon>
        <taxon>Streptophyta</taxon>
        <taxon>Embryophyta</taxon>
        <taxon>Tracheophyta</taxon>
        <taxon>Spermatophyta</taxon>
        <taxon>Magnoliopsida</taxon>
        <taxon>eudicotyledons</taxon>
        <taxon>Gunneridae</taxon>
        <taxon>Pentapetalae</taxon>
        <taxon>Saxifragales</taxon>
        <taxon>Altingiaceae</taxon>
        <taxon>Liquidambar</taxon>
    </lineage>
</organism>
<proteinExistence type="predicted"/>
<evidence type="ECO:0000313" key="2">
    <source>
        <dbReference type="EMBL" id="KAK9291954.1"/>
    </source>
</evidence>